<evidence type="ECO:0000256" key="1">
    <source>
        <dbReference type="SAM" id="MobiDB-lite"/>
    </source>
</evidence>
<name>B2KCY4_ELUMP</name>
<feature type="signal peptide" evidence="2">
    <location>
        <begin position="1"/>
        <end position="26"/>
    </location>
</feature>
<dbReference type="EMBL" id="CP001055">
    <property type="protein sequence ID" value="ACC98380.1"/>
    <property type="molecule type" value="Genomic_DNA"/>
</dbReference>
<feature type="chain" id="PRO_5002778350" description="DUF5667 domain-containing protein" evidence="2">
    <location>
        <begin position="27"/>
        <end position="430"/>
    </location>
</feature>
<dbReference type="AlphaFoldDB" id="B2KCY4"/>
<evidence type="ECO:0008006" key="5">
    <source>
        <dbReference type="Google" id="ProtNLM"/>
    </source>
</evidence>
<protein>
    <recommendedName>
        <fullName evidence="5">DUF5667 domain-containing protein</fullName>
    </recommendedName>
</protein>
<gene>
    <name evidence="3" type="ordered locus">Emin_0825</name>
</gene>
<evidence type="ECO:0000313" key="4">
    <source>
        <dbReference type="Proteomes" id="UP000001029"/>
    </source>
</evidence>
<reference evidence="3 4" key="1">
    <citation type="journal article" date="2009" name="Appl. Environ. Microbiol.">
        <title>Genomic analysis of 'Elusimicrobium minutum,' the first cultivated representative of the phylum 'Elusimicrobia' (formerly termite group 1).</title>
        <authorList>
            <person name="Herlemann D.P.R."/>
            <person name="Geissinger O."/>
            <person name="Ikeda-Ohtsubo W."/>
            <person name="Kunin V."/>
            <person name="Sun H."/>
            <person name="Lapidus A."/>
            <person name="Hugenholtz P."/>
            <person name="Brune A."/>
        </authorList>
    </citation>
    <scope>NUCLEOTIDE SEQUENCE [LARGE SCALE GENOMIC DNA]</scope>
    <source>
        <strain evidence="3 4">Pei191</strain>
    </source>
</reference>
<dbReference type="KEGG" id="emi:Emin_0825"/>
<dbReference type="STRING" id="445932.Emin_0825"/>
<evidence type="ECO:0000313" key="3">
    <source>
        <dbReference type="EMBL" id="ACC98380.1"/>
    </source>
</evidence>
<dbReference type="Proteomes" id="UP000001029">
    <property type="component" value="Chromosome"/>
</dbReference>
<dbReference type="HOGENOM" id="CLU_637334_0_0_0"/>
<organism evidence="3 4">
    <name type="scientific">Elusimicrobium minutum (strain Pei191)</name>
    <dbReference type="NCBI Taxonomy" id="445932"/>
    <lineage>
        <taxon>Bacteria</taxon>
        <taxon>Pseudomonadati</taxon>
        <taxon>Elusimicrobiota</taxon>
        <taxon>Elusimicrobia</taxon>
        <taxon>Elusimicrobiales</taxon>
        <taxon>Elusimicrobiaceae</taxon>
        <taxon>Elusimicrobium</taxon>
    </lineage>
</organism>
<keyword evidence="2" id="KW-0732">Signal</keyword>
<feature type="region of interest" description="Disordered" evidence="1">
    <location>
        <begin position="407"/>
        <end position="430"/>
    </location>
</feature>
<keyword evidence="4" id="KW-1185">Reference proteome</keyword>
<proteinExistence type="predicted"/>
<accession>B2KCY4</accession>
<evidence type="ECO:0000256" key="2">
    <source>
        <dbReference type="SAM" id="SignalP"/>
    </source>
</evidence>
<feature type="compositionally biased region" description="Low complexity" evidence="1">
    <location>
        <begin position="407"/>
        <end position="419"/>
    </location>
</feature>
<sequence length="430" mass="47480">MNKIKKILGLSLSIVLISNSFTYVSAQDIGKLKKEITISDSDAIRIYKKIETKFPEIKPTPQGISAVAAGTALAAAPIVLIYNNKIFNVLAETNIVHIQNDLAETFRNYLTAKEIIFVKEARVLESAVKHAEGNFARQLLAQGKTFTSFKANVYPDFVGNVDFFKTIFDLKRAEEYLEMANLTKINKAFPHLSQAQKAQRMARYIDEATKCLEVAKIRDGHNLGFFMIDADFVKNVENVAQLSKRANALASEAAQAQIKAVNAARSASAAKAAGVSKAAKIGRAVGKGLIVISVALVSYSIISSAFSEDESGPSLAKLDETDQQNLLRDPSYVFHIPQAVREKAGIEDYAVSFQYFLQKYDNDPEFAKSADNDFAKIKASQNMIRKALTPEQKKELQLQKAKEILKQSKTQQKTAQAKTENMRAQIASNL</sequence>
<dbReference type="RefSeq" id="WP_012414995.1">
    <property type="nucleotide sequence ID" value="NC_010644.1"/>
</dbReference>